<evidence type="ECO:0000313" key="1">
    <source>
        <dbReference type="EMBL" id="PGS74152.1"/>
    </source>
</evidence>
<accession>A0A9X7CJT0</accession>
<gene>
    <name evidence="1" type="ORF">COC69_23300</name>
</gene>
<comment type="caution">
    <text evidence="1">The sequence shown here is derived from an EMBL/GenBank/DDBJ whole genome shotgun (WGS) entry which is preliminary data.</text>
</comment>
<dbReference type="EMBL" id="NULI01000138">
    <property type="protein sequence ID" value="PGS74152.1"/>
    <property type="molecule type" value="Genomic_DNA"/>
</dbReference>
<dbReference type="Proteomes" id="UP000224203">
    <property type="component" value="Unassembled WGS sequence"/>
</dbReference>
<protein>
    <submittedName>
        <fullName evidence="1">Uncharacterized protein</fullName>
    </submittedName>
</protein>
<name>A0A9X7CJT0_BACCE</name>
<dbReference type="AlphaFoldDB" id="A0A9X7CJT0"/>
<reference evidence="1 2" key="1">
    <citation type="submission" date="2017-09" db="EMBL/GenBank/DDBJ databases">
        <title>Large-scale bioinformatics analysis of Bacillus genomes uncovers conserved roles of natural products in bacterial physiology.</title>
        <authorList>
            <consortium name="Agbiome Team Llc"/>
            <person name="Bleich R.M."/>
            <person name="Grubbs K.J."/>
            <person name="Santa Maria K.C."/>
            <person name="Allen S.E."/>
            <person name="Farag S."/>
            <person name="Shank E.A."/>
            <person name="Bowers A."/>
        </authorList>
    </citation>
    <scope>NUCLEOTIDE SEQUENCE [LARGE SCALE GENOMIC DNA]</scope>
    <source>
        <strain evidence="1 2">AFS041711</strain>
    </source>
</reference>
<evidence type="ECO:0000313" key="2">
    <source>
        <dbReference type="Proteomes" id="UP000224203"/>
    </source>
</evidence>
<proteinExistence type="predicted"/>
<sequence length="78" mass="8777">MMFGFRKLNVDKDAQQLISNMRTQIPAEIGSVKGLNSIQEYINGQNSIVLAQPNGLKAEYKKLVLKLASLRLQMLQTQ</sequence>
<organism evidence="1 2">
    <name type="scientific">Bacillus cereus</name>
    <dbReference type="NCBI Taxonomy" id="1396"/>
    <lineage>
        <taxon>Bacteria</taxon>
        <taxon>Bacillati</taxon>
        <taxon>Bacillota</taxon>
        <taxon>Bacilli</taxon>
        <taxon>Bacillales</taxon>
        <taxon>Bacillaceae</taxon>
        <taxon>Bacillus</taxon>
        <taxon>Bacillus cereus group</taxon>
    </lineage>
</organism>